<feature type="transmembrane region" description="Helical" evidence="1">
    <location>
        <begin position="303"/>
        <end position="322"/>
    </location>
</feature>
<dbReference type="Gramene" id="rna-gnl|WGS:JABURB|Cocit.L3827.1">
    <property type="protein sequence ID" value="cds-KAF7851483.1"/>
    <property type="gene ID" value="gene-BT93_L3827"/>
</dbReference>
<dbReference type="OrthoDB" id="1564165at2759"/>
<keyword evidence="1" id="KW-0472">Membrane</keyword>
<dbReference type="Proteomes" id="UP000806378">
    <property type="component" value="Unassembled WGS sequence"/>
</dbReference>
<evidence type="ECO:0000256" key="1">
    <source>
        <dbReference type="SAM" id="Phobius"/>
    </source>
</evidence>
<evidence type="ECO:0000259" key="2">
    <source>
        <dbReference type="Pfam" id="PF13968"/>
    </source>
</evidence>
<feature type="transmembrane region" description="Helical" evidence="1">
    <location>
        <begin position="240"/>
        <end position="260"/>
    </location>
</feature>
<dbReference type="EMBL" id="MU089540">
    <property type="protein sequence ID" value="KAF7851483.1"/>
    <property type="molecule type" value="Genomic_DNA"/>
</dbReference>
<proteinExistence type="predicted"/>
<feature type="transmembrane region" description="Helical" evidence="1">
    <location>
        <begin position="90"/>
        <end position="114"/>
    </location>
</feature>
<feature type="transmembrane region" description="Helical" evidence="1">
    <location>
        <begin position="135"/>
        <end position="159"/>
    </location>
</feature>
<evidence type="ECO:0000313" key="3">
    <source>
        <dbReference type="EMBL" id="KAF7851483.1"/>
    </source>
</evidence>
<accession>A0A8T0CV22</accession>
<evidence type="ECO:0000313" key="4">
    <source>
        <dbReference type="Proteomes" id="UP000806378"/>
    </source>
</evidence>
<feature type="domain" description="DUF4220" evidence="2">
    <location>
        <begin position="53"/>
        <end position="399"/>
    </location>
</feature>
<dbReference type="Pfam" id="PF13968">
    <property type="entry name" value="DUF4220"/>
    <property type="match status" value="1"/>
</dbReference>
<dbReference type="InterPro" id="IPR007658">
    <property type="entry name" value="DUF594"/>
</dbReference>
<keyword evidence="4" id="KW-1185">Reference proteome</keyword>
<reference evidence="3" key="1">
    <citation type="submission" date="2020-05" db="EMBL/GenBank/DDBJ databases">
        <title>WGS assembly of Corymbia citriodora subspecies variegata.</title>
        <authorList>
            <person name="Barry K."/>
            <person name="Hundley H."/>
            <person name="Shu S."/>
            <person name="Jenkins J."/>
            <person name="Grimwood J."/>
            <person name="Baten A."/>
        </authorList>
    </citation>
    <scope>NUCLEOTIDE SEQUENCE</scope>
    <source>
        <strain evidence="3">CV2-018</strain>
    </source>
</reference>
<dbReference type="Pfam" id="PF04578">
    <property type="entry name" value="DUF594"/>
    <property type="match status" value="1"/>
</dbReference>
<keyword evidence="1" id="KW-0812">Transmembrane</keyword>
<keyword evidence="1" id="KW-1133">Transmembrane helix</keyword>
<protein>
    <recommendedName>
        <fullName evidence="2">DUF4220 domain-containing protein</fullName>
    </recommendedName>
</protein>
<feature type="transmembrane region" description="Helical" evidence="1">
    <location>
        <begin position="334"/>
        <end position="355"/>
    </location>
</feature>
<gene>
    <name evidence="3" type="ORF">BT93_L3827</name>
</gene>
<comment type="caution">
    <text evidence="3">The sequence shown here is derived from an EMBL/GenBank/DDBJ whole genome shotgun (WGS) entry which is preliminary data.</text>
</comment>
<organism evidence="3 4">
    <name type="scientific">Corymbia citriodora subsp. variegata</name>
    <dbReference type="NCBI Taxonomy" id="360336"/>
    <lineage>
        <taxon>Eukaryota</taxon>
        <taxon>Viridiplantae</taxon>
        <taxon>Streptophyta</taxon>
        <taxon>Embryophyta</taxon>
        <taxon>Tracheophyta</taxon>
        <taxon>Spermatophyta</taxon>
        <taxon>Magnoliopsida</taxon>
        <taxon>eudicotyledons</taxon>
        <taxon>Gunneridae</taxon>
        <taxon>Pentapetalae</taxon>
        <taxon>rosids</taxon>
        <taxon>malvids</taxon>
        <taxon>Myrtales</taxon>
        <taxon>Myrtaceae</taxon>
        <taxon>Myrtoideae</taxon>
        <taxon>Eucalypteae</taxon>
        <taxon>Corymbia</taxon>
    </lineage>
</organism>
<feature type="transmembrane region" description="Helical" evidence="1">
    <location>
        <begin position="17"/>
        <end position="34"/>
    </location>
</feature>
<dbReference type="PANTHER" id="PTHR31325">
    <property type="entry name" value="OS01G0798800 PROTEIN-RELATED"/>
    <property type="match status" value="1"/>
</dbReference>
<dbReference type="AlphaFoldDB" id="A0A8T0CV22"/>
<dbReference type="InterPro" id="IPR025315">
    <property type="entry name" value="DUF4220"/>
</dbReference>
<name>A0A8T0CV22_CORYI</name>
<feature type="transmembrane region" description="Helical" evidence="1">
    <location>
        <begin position="46"/>
        <end position="70"/>
    </location>
</feature>
<sequence length="719" mass="82576">MGFSPILRITRELWKEWELRLLTVLSLFLQLTLATQGSRRKSISKIWIQFLVWTTYLLAESVATLTLGVLSNRLANIKETKGTFDPQSQITAFWAPFLLVHLGGPDTITAFALADNELWLRQLARLCFQVGLACYIYYMALSGSTLSLIAEGMILVGFIKYAEKTLCLYFASKDRLRDSLRSLPNFGPIYPRKMEQYLLKRNEGYQVRFDEVKEFSAPVGISASGQAYSPEKTLVKAYELFNIFKLLFIGLILNAGDMAASKRIFMGKDVDSLTAFRIMEIELGFMYDLLYTKAKLLNFAWSIIRWTISLTVPCAVLVLFSLKDKKGYPKVDIWITFLLLSMTILLEIYSLLLAISSDWVENWRLQKPERSTISSTITFLRVFPNHRWWNSVAQFSILRFSIRKGKRIFHKCPRLARLEMNVEKNFYIGHKEFKNNIKEWILNHLKDMIEVEGPDSRSKGMVESTKLAAHNVLTRSNCDLLYWSVDTDFDRSILIWHIATELCYYKDRGKIQMEDLVNSKMSKLVSRYMLYLLVFHPSMLPIGAGAFQYEDTLVDAQKFLEDKQAVLSKKEDSISSVIKWAKKLLKIKPNDPPVVCSCKKDHKSRESQDLCKVCHLLLKVRHPLPVWKMHGDKSTSVLFDACYLAEKLTDVPGSWEFISKVWARMLMSAACQSKGIDHCESLSRGGELLSHVWLLMAHFGIALPEQTPGVIRSTKLIVN</sequence>